<proteinExistence type="predicted"/>
<comment type="caution">
    <text evidence="1">The sequence shown here is derived from an EMBL/GenBank/DDBJ whole genome shotgun (WGS) entry which is preliminary data.</text>
</comment>
<sequence>MAIPYPSTPTMPELTEVLGRIGLSTYLPVLSENGFGNWETVVDITEDDLTTLQFKLGHRRALQREIATWRGIPQTISLEPEPASPEPTSLSTSALETLTRQQATPPPREKRRYRRHPRADPHAPKKPKTAYVNFADQLRTDPSISQLSFVHIAREVGRRWQELPPEQKRVWESNAARAMQEYESQMDEYKQTDEWRKYQAYLNEFKAQQAQATSGKRSLGGRTLSHSTREYSRASPETPESPDSSIPSSTASTGTDAEVCHNALTLAFSELISLRGEILTQAVRPYDENHLPPEELVKRSMYAFIRGTGSLVFMWNYEQADEILDRIYRPKGKIESMYLAECFTIAAMGAHYDMDCFPDRIRRVLYASGTLHFHEQNARSDYLRTMRLVLAMSFYALLEKHMSARYLIAAGLQIARWKCPLLHRWPAGPMDDNWRKIYRSLIFMDSWLSYTLGYTAEATPQDVAIACTPGRLTSDTIDELIHTQTSKIGLIAAEIAKTLAAPELATRENVDMLTQKLETWRLEVPLILQLPTLTSEGPSDLSLYQRRAILMVHIMYLGAVILIYRQLLVATAEGQLTDGAASSLSFSGTDARRFRNECAIAGQTIARILRLISFDGTLTRRCWLIIYWAFTAAIVLLHSVSTKLLDGQSEGVEIDLTFARECMDMLEPCRNVEPIAAKYLDTLWPLYDSLRDVHQRMIGRAKTSIFSLLQADPNRMSPPLAVSKQEMGPISEKLSVLLTDPFGRKQNFTGDDSMRRLLNADGSCSVFWWK</sequence>
<organism evidence="1 2">
    <name type="scientific">Boeremia exigua</name>
    <dbReference type="NCBI Taxonomy" id="749465"/>
    <lineage>
        <taxon>Eukaryota</taxon>
        <taxon>Fungi</taxon>
        <taxon>Dikarya</taxon>
        <taxon>Ascomycota</taxon>
        <taxon>Pezizomycotina</taxon>
        <taxon>Dothideomycetes</taxon>
        <taxon>Pleosporomycetidae</taxon>
        <taxon>Pleosporales</taxon>
        <taxon>Pleosporineae</taxon>
        <taxon>Didymellaceae</taxon>
        <taxon>Boeremia</taxon>
    </lineage>
</organism>
<protein>
    <submittedName>
        <fullName evidence="1">Uncharacterized protein</fullName>
    </submittedName>
</protein>
<gene>
    <name evidence="1" type="ORF">OPT61_g8944</name>
</gene>
<evidence type="ECO:0000313" key="2">
    <source>
        <dbReference type="Proteomes" id="UP001153331"/>
    </source>
</evidence>
<reference evidence="1" key="1">
    <citation type="submission" date="2022-11" db="EMBL/GenBank/DDBJ databases">
        <title>Genome Sequence of Boeremia exigua.</title>
        <authorList>
            <person name="Buettner E."/>
        </authorList>
    </citation>
    <scope>NUCLEOTIDE SEQUENCE</scope>
    <source>
        <strain evidence="1">CU02</strain>
    </source>
</reference>
<evidence type="ECO:0000313" key="1">
    <source>
        <dbReference type="EMBL" id="KAJ8107324.1"/>
    </source>
</evidence>
<name>A0ACC2HX28_9PLEO</name>
<accession>A0ACC2HX28</accession>
<dbReference type="Proteomes" id="UP001153331">
    <property type="component" value="Unassembled WGS sequence"/>
</dbReference>
<dbReference type="EMBL" id="JAPHNI010000953">
    <property type="protein sequence ID" value="KAJ8107324.1"/>
    <property type="molecule type" value="Genomic_DNA"/>
</dbReference>
<keyword evidence="2" id="KW-1185">Reference proteome</keyword>